<name>A0A381VXP2_9ZZZZ</name>
<protein>
    <submittedName>
        <fullName evidence="1">Uncharacterized protein</fullName>
    </submittedName>
</protein>
<dbReference type="AlphaFoldDB" id="A0A381VXP2"/>
<dbReference type="EMBL" id="UINC01010078">
    <property type="protein sequence ID" value="SVA44982.1"/>
    <property type="molecule type" value="Genomic_DNA"/>
</dbReference>
<evidence type="ECO:0000313" key="1">
    <source>
        <dbReference type="EMBL" id="SVA44982.1"/>
    </source>
</evidence>
<gene>
    <name evidence="1" type="ORF">METZ01_LOCUS97836</name>
</gene>
<reference evidence="1" key="1">
    <citation type="submission" date="2018-05" db="EMBL/GenBank/DDBJ databases">
        <authorList>
            <person name="Lanie J.A."/>
            <person name="Ng W.-L."/>
            <person name="Kazmierczak K.M."/>
            <person name="Andrzejewski T.M."/>
            <person name="Davidsen T.M."/>
            <person name="Wayne K.J."/>
            <person name="Tettelin H."/>
            <person name="Glass J.I."/>
            <person name="Rusch D."/>
            <person name="Podicherti R."/>
            <person name="Tsui H.-C.T."/>
            <person name="Winkler M.E."/>
        </authorList>
    </citation>
    <scope>NUCLEOTIDE SEQUENCE</scope>
</reference>
<accession>A0A381VXP2</accession>
<sequence>MESEYIIHLIHTLISIHLNNENPYPRSEFMKFQF</sequence>
<organism evidence="1">
    <name type="scientific">marine metagenome</name>
    <dbReference type="NCBI Taxonomy" id="408172"/>
    <lineage>
        <taxon>unclassified sequences</taxon>
        <taxon>metagenomes</taxon>
        <taxon>ecological metagenomes</taxon>
    </lineage>
</organism>
<proteinExistence type="predicted"/>